<accession>A0A9Q0RZC7</accession>
<dbReference type="PROSITE" id="PS01220">
    <property type="entry name" value="PBP"/>
    <property type="match status" value="1"/>
</dbReference>
<dbReference type="PANTHER" id="PTHR11362">
    <property type="entry name" value="PHOSPHATIDYLETHANOLAMINE-BINDING PROTEIN"/>
    <property type="match status" value="1"/>
</dbReference>
<proteinExistence type="inferred from homology"/>
<gene>
    <name evidence="3" type="primary">F40A3.3_2</name>
    <name evidence="3" type="ORF">Bhyg_10559</name>
</gene>
<evidence type="ECO:0000313" key="4">
    <source>
        <dbReference type="Proteomes" id="UP001151699"/>
    </source>
</evidence>
<dbReference type="SUPFAM" id="SSF49777">
    <property type="entry name" value="PEBP-like"/>
    <property type="match status" value="1"/>
</dbReference>
<dbReference type="InterPro" id="IPR001858">
    <property type="entry name" value="Phosphatidylethanolamine-bd_CS"/>
</dbReference>
<feature type="chain" id="PRO_5040174303" evidence="2">
    <location>
        <begin position="16"/>
        <end position="203"/>
    </location>
</feature>
<dbReference type="AlphaFoldDB" id="A0A9Q0RZC7"/>
<dbReference type="InterPro" id="IPR035810">
    <property type="entry name" value="PEBP_euk"/>
</dbReference>
<dbReference type="Gene3D" id="3.90.280.10">
    <property type="entry name" value="PEBP-like"/>
    <property type="match status" value="1"/>
</dbReference>
<reference evidence="3" key="1">
    <citation type="submission" date="2022-07" db="EMBL/GenBank/DDBJ databases">
        <authorList>
            <person name="Trinca V."/>
            <person name="Uliana J.V.C."/>
            <person name="Torres T.T."/>
            <person name="Ward R.J."/>
            <person name="Monesi N."/>
        </authorList>
    </citation>
    <scope>NUCLEOTIDE SEQUENCE</scope>
    <source>
        <strain evidence="3">HSMRA1968</strain>
        <tissue evidence="3">Whole embryos</tissue>
    </source>
</reference>
<evidence type="ECO:0000256" key="1">
    <source>
        <dbReference type="ARBA" id="ARBA00007091"/>
    </source>
</evidence>
<dbReference type="InterPro" id="IPR008914">
    <property type="entry name" value="PEBP"/>
</dbReference>
<evidence type="ECO:0000313" key="3">
    <source>
        <dbReference type="EMBL" id="KAJ6637828.1"/>
    </source>
</evidence>
<dbReference type="CDD" id="cd00866">
    <property type="entry name" value="PEBP_euk"/>
    <property type="match status" value="1"/>
</dbReference>
<name>A0A9Q0RZC7_9DIPT</name>
<dbReference type="Pfam" id="PF01161">
    <property type="entry name" value="PBP"/>
    <property type="match status" value="1"/>
</dbReference>
<feature type="signal peptide" evidence="2">
    <location>
        <begin position="1"/>
        <end position="15"/>
    </location>
</feature>
<keyword evidence="2" id="KW-0732">Signal</keyword>
<comment type="caution">
    <text evidence="3">The sequence shown here is derived from an EMBL/GenBank/DDBJ whole genome shotgun (WGS) entry which is preliminary data.</text>
</comment>
<comment type="similarity">
    <text evidence="1">Belongs to the phosphatidylethanolamine-binding protein family.</text>
</comment>
<dbReference type="InterPro" id="IPR036610">
    <property type="entry name" value="PEBP-like_sf"/>
</dbReference>
<protein>
    <submittedName>
        <fullName evidence="3">Phosphatidylethanolamine-binding protein like F40A3.3</fullName>
    </submittedName>
</protein>
<dbReference type="Proteomes" id="UP001151699">
    <property type="component" value="Chromosome X"/>
</dbReference>
<evidence type="ECO:0000256" key="2">
    <source>
        <dbReference type="SAM" id="SignalP"/>
    </source>
</evidence>
<keyword evidence="4" id="KW-1185">Reference proteome</keyword>
<sequence length="203" mass="23108">MYRLFIVIFVHIVSGHNGYDHEVAKYFSEHQVVPNVISVPPKQGLKVTYGENEVKFGNELTPTQVKDIPSVEWNADPTLFYTLIMTDPDAPSRQNPEFGEWIHWIVVNIPGKDISKGDTIAEYVGSGPPPHTDLHRYVFLVYAQEHKHDFEEPILTNKSGNGRAKGSVKKFAEKHGLGYPLFGNFYQAKYDDYVPILYKQLGE</sequence>
<organism evidence="3 4">
    <name type="scientific">Pseudolycoriella hygida</name>
    <dbReference type="NCBI Taxonomy" id="35572"/>
    <lineage>
        <taxon>Eukaryota</taxon>
        <taxon>Metazoa</taxon>
        <taxon>Ecdysozoa</taxon>
        <taxon>Arthropoda</taxon>
        <taxon>Hexapoda</taxon>
        <taxon>Insecta</taxon>
        <taxon>Pterygota</taxon>
        <taxon>Neoptera</taxon>
        <taxon>Endopterygota</taxon>
        <taxon>Diptera</taxon>
        <taxon>Nematocera</taxon>
        <taxon>Sciaroidea</taxon>
        <taxon>Sciaridae</taxon>
        <taxon>Pseudolycoriella</taxon>
    </lineage>
</organism>
<dbReference type="OrthoDB" id="2506647at2759"/>
<dbReference type="EMBL" id="WJQU01000003">
    <property type="protein sequence ID" value="KAJ6637828.1"/>
    <property type="molecule type" value="Genomic_DNA"/>
</dbReference>
<dbReference type="PANTHER" id="PTHR11362:SF82">
    <property type="entry name" value="PHOSPHATIDYLETHANOLAMINE-BINDING PROTEIN 4"/>
    <property type="match status" value="1"/>
</dbReference>